<evidence type="ECO:0000313" key="3">
    <source>
        <dbReference type="Proteomes" id="UP001164390"/>
    </source>
</evidence>
<feature type="region of interest" description="Disordered" evidence="1">
    <location>
        <begin position="1"/>
        <end position="22"/>
    </location>
</feature>
<proteinExistence type="predicted"/>
<protein>
    <submittedName>
        <fullName evidence="2">Uncharacterized protein</fullName>
    </submittedName>
</protein>
<feature type="region of interest" description="Disordered" evidence="1">
    <location>
        <begin position="36"/>
        <end position="62"/>
    </location>
</feature>
<evidence type="ECO:0000256" key="1">
    <source>
        <dbReference type="SAM" id="MobiDB-lite"/>
    </source>
</evidence>
<feature type="region of interest" description="Disordered" evidence="1">
    <location>
        <begin position="88"/>
        <end position="144"/>
    </location>
</feature>
<keyword evidence="3" id="KW-1185">Reference proteome</keyword>
<evidence type="ECO:0000313" key="2">
    <source>
        <dbReference type="EMBL" id="UYM07357.1"/>
    </source>
</evidence>
<dbReference type="EMBL" id="CP094970">
    <property type="protein sequence ID" value="UYM07357.1"/>
    <property type="molecule type" value="Genomic_DNA"/>
</dbReference>
<accession>A0AA46TL83</accession>
<dbReference type="KEGG" id="sgrg:L0C25_09870"/>
<gene>
    <name evidence="2" type="ORF">L0C25_09870</name>
</gene>
<dbReference type="AlphaFoldDB" id="A0AA46TL83"/>
<sequence length="227" mass="23092">MPDEEHDDVRAWLAADPTPTMPDDVAARVHAALDRESQARGEISGPVAASAPATVTPLRRPGRWKSPLLAAAGIVAVIAIAVPVVNQESGSSDDAGSADGGSASSLHGDQSSDSAGEAAPGDKTSGDSNGITGVESPPLDLRRDSFDTDVRAYVGNGDVEAYRSSPQSVASIRCVDGVPTSPHGIDARLDGDPAQLLASPVGDGRTRVRAVVCGTDGPEVVARATVR</sequence>
<feature type="compositionally biased region" description="Low complexity" evidence="1">
    <location>
        <begin position="88"/>
        <end position="105"/>
    </location>
</feature>
<organism evidence="2 3">
    <name type="scientific">Solicola gregarius</name>
    <dbReference type="NCBI Taxonomy" id="2908642"/>
    <lineage>
        <taxon>Bacteria</taxon>
        <taxon>Bacillati</taxon>
        <taxon>Actinomycetota</taxon>
        <taxon>Actinomycetes</taxon>
        <taxon>Propionibacteriales</taxon>
        <taxon>Nocardioidaceae</taxon>
        <taxon>Solicola</taxon>
    </lineage>
</organism>
<name>A0AA46TL83_9ACTN</name>
<feature type="compositionally biased region" description="Low complexity" evidence="1">
    <location>
        <begin position="46"/>
        <end position="57"/>
    </location>
</feature>
<dbReference type="Proteomes" id="UP001164390">
    <property type="component" value="Chromosome"/>
</dbReference>
<dbReference type="RefSeq" id="WP_271636327.1">
    <property type="nucleotide sequence ID" value="NZ_CP094970.1"/>
</dbReference>
<reference evidence="2" key="1">
    <citation type="submission" date="2022-01" db="EMBL/GenBank/DDBJ databases">
        <title>Nocardioidaceae gen. sp. A5X3R13.</title>
        <authorList>
            <person name="Lopez Marin M.A."/>
            <person name="Uhlik O."/>
        </authorList>
    </citation>
    <scope>NUCLEOTIDE SEQUENCE</scope>
    <source>
        <strain evidence="2">A5X3R13</strain>
    </source>
</reference>